<dbReference type="PIRSF" id="PIRSF000538">
    <property type="entry name" value="GlpK"/>
    <property type="match status" value="1"/>
</dbReference>
<evidence type="ECO:0000256" key="8">
    <source>
        <dbReference type="ARBA" id="ARBA00022840"/>
    </source>
</evidence>
<evidence type="ECO:0000256" key="1">
    <source>
        <dbReference type="ARBA" id="ARBA00005190"/>
    </source>
</evidence>
<dbReference type="GO" id="GO:0005524">
    <property type="term" value="F:ATP binding"/>
    <property type="evidence" value="ECO:0007669"/>
    <property type="project" value="UniProtKB-KW"/>
</dbReference>
<name>A0AA38TXK2_9ASTR</name>
<evidence type="ECO:0000313" key="13">
    <source>
        <dbReference type="EMBL" id="KAJ9567939.1"/>
    </source>
</evidence>
<reference evidence="13" key="1">
    <citation type="submission" date="2023-03" db="EMBL/GenBank/DDBJ databases">
        <title>Chromosome-scale reference genome and RAD-based genetic map of yellow starthistle (Centaurea solstitialis) reveal putative structural variation and QTLs associated with invader traits.</title>
        <authorList>
            <person name="Reatini B."/>
            <person name="Cang F.A."/>
            <person name="Jiang Q."/>
            <person name="Mckibben M.T.W."/>
            <person name="Barker M.S."/>
            <person name="Rieseberg L.H."/>
            <person name="Dlugosch K.M."/>
        </authorList>
    </citation>
    <scope>NUCLEOTIDE SEQUENCE</scope>
    <source>
        <strain evidence="13">CAN-66</strain>
        <tissue evidence="13">Leaf</tissue>
    </source>
</reference>
<dbReference type="EC" id="2.7.1.30" evidence="3"/>
<keyword evidence="7" id="KW-0319">Glycerol metabolism</keyword>
<dbReference type="AlphaFoldDB" id="A0AA38TXK2"/>
<evidence type="ECO:0000256" key="6">
    <source>
        <dbReference type="ARBA" id="ARBA00022777"/>
    </source>
</evidence>
<dbReference type="InterPro" id="IPR018485">
    <property type="entry name" value="FGGY_C"/>
</dbReference>
<feature type="domain" description="Carbohydrate kinase FGGY N-terminal" evidence="11">
    <location>
        <begin position="7"/>
        <end position="262"/>
    </location>
</feature>
<evidence type="ECO:0000256" key="4">
    <source>
        <dbReference type="ARBA" id="ARBA00022679"/>
    </source>
</evidence>
<dbReference type="Pfam" id="PF00370">
    <property type="entry name" value="FGGY_N"/>
    <property type="match status" value="1"/>
</dbReference>
<dbReference type="FunFam" id="3.30.420.40:FF:000086">
    <property type="entry name" value="Glycerol kinase"/>
    <property type="match status" value="1"/>
</dbReference>
<evidence type="ECO:0000256" key="3">
    <source>
        <dbReference type="ARBA" id="ARBA00012099"/>
    </source>
</evidence>
<evidence type="ECO:0000259" key="12">
    <source>
        <dbReference type="Pfam" id="PF02782"/>
    </source>
</evidence>
<dbReference type="CDD" id="cd07792">
    <property type="entry name" value="ASKHA_NBD_FGGY_GK1-3-like"/>
    <property type="match status" value="1"/>
</dbReference>
<evidence type="ECO:0000256" key="10">
    <source>
        <dbReference type="ARBA" id="ARBA00052101"/>
    </source>
</evidence>
<dbReference type="InterPro" id="IPR018483">
    <property type="entry name" value="Carb_kinase_FGGY_CS"/>
</dbReference>
<dbReference type="PANTHER" id="PTHR10196">
    <property type="entry name" value="SUGAR KINASE"/>
    <property type="match status" value="1"/>
</dbReference>
<dbReference type="GO" id="GO:0005739">
    <property type="term" value="C:mitochondrion"/>
    <property type="evidence" value="ECO:0007669"/>
    <property type="project" value="TreeGrafter"/>
</dbReference>
<keyword evidence="5" id="KW-0547">Nucleotide-binding</keyword>
<gene>
    <name evidence="13" type="ORF">OSB04_003905</name>
</gene>
<protein>
    <recommendedName>
        <fullName evidence="3">glycerol kinase</fullName>
        <ecNumber evidence="3">2.7.1.30</ecNumber>
    </recommendedName>
    <alternativeName>
        <fullName evidence="9">ATP:glycerol 3-phosphotransferase</fullName>
    </alternativeName>
</protein>
<dbReference type="GO" id="GO:0006641">
    <property type="term" value="P:triglyceride metabolic process"/>
    <property type="evidence" value="ECO:0007669"/>
    <property type="project" value="TreeGrafter"/>
</dbReference>
<accession>A0AA38TXK2</accession>
<dbReference type="GO" id="GO:0006071">
    <property type="term" value="P:glycerol metabolic process"/>
    <property type="evidence" value="ECO:0007669"/>
    <property type="project" value="UniProtKB-KW"/>
</dbReference>
<proteinExistence type="inferred from homology"/>
<evidence type="ECO:0000256" key="5">
    <source>
        <dbReference type="ARBA" id="ARBA00022741"/>
    </source>
</evidence>
<dbReference type="InterPro" id="IPR005999">
    <property type="entry name" value="Glycerol_kin"/>
</dbReference>
<evidence type="ECO:0000259" key="11">
    <source>
        <dbReference type="Pfam" id="PF00370"/>
    </source>
</evidence>
<dbReference type="InterPro" id="IPR018484">
    <property type="entry name" value="FGGY_N"/>
</dbReference>
<dbReference type="InterPro" id="IPR043129">
    <property type="entry name" value="ATPase_NBD"/>
</dbReference>
<dbReference type="Gene3D" id="3.30.420.40">
    <property type="match status" value="2"/>
</dbReference>
<evidence type="ECO:0000256" key="9">
    <source>
        <dbReference type="ARBA" id="ARBA00043149"/>
    </source>
</evidence>
<keyword evidence="6" id="KW-0418">Kinase</keyword>
<comment type="catalytic activity">
    <reaction evidence="10">
        <text>glycerol + ATP = sn-glycerol 3-phosphate + ADP + H(+)</text>
        <dbReference type="Rhea" id="RHEA:21644"/>
        <dbReference type="ChEBI" id="CHEBI:15378"/>
        <dbReference type="ChEBI" id="CHEBI:17754"/>
        <dbReference type="ChEBI" id="CHEBI:30616"/>
        <dbReference type="ChEBI" id="CHEBI:57597"/>
        <dbReference type="ChEBI" id="CHEBI:456216"/>
        <dbReference type="EC" id="2.7.1.30"/>
    </reaction>
</comment>
<evidence type="ECO:0000313" key="14">
    <source>
        <dbReference type="Proteomes" id="UP001172457"/>
    </source>
</evidence>
<comment type="similarity">
    <text evidence="2">Belongs to the FGGY kinase family.</text>
</comment>
<comment type="pathway">
    <text evidence="1">Polyol metabolism; glycerol degradation via glycerol kinase pathway; sn-glycerol 3-phosphate from glycerol: step 1/1.</text>
</comment>
<evidence type="ECO:0000256" key="2">
    <source>
        <dbReference type="ARBA" id="ARBA00009156"/>
    </source>
</evidence>
<dbReference type="Proteomes" id="UP001172457">
    <property type="component" value="Chromosome 1"/>
</dbReference>
<keyword evidence="14" id="KW-1185">Reference proteome</keyword>
<dbReference type="GO" id="GO:0046167">
    <property type="term" value="P:glycerol-3-phosphate biosynthetic process"/>
    <property type="evidence" value="ECO:0007669"/>
    <property type="project" value="TreeGrafter"/>
</dbReference>
<dbReference type="GO" id="GO:0004370">
    <property type="term" value="F:glycerol kinase activity"/>
    <property type="evidence" value="ECO:0007669"/>
    <property type="project" value="UniProtKB-EC"/>
</dbReference>
<keyword evidence="8" id="KW-0067">ATP-binding</keyword>
<organism evidence="13 14">
    <name type="scientific">Centaurea solstitialis</name>
    <name type="common">yellow star-thistle</name>
    <dbReference type="NCBI Taxonomy" id="347529"/>
    <lineage>
        <taxon>Eukaryota</taxon>
        <taxon>Viridiplantae</taxon>
        <taxon>Streptophyta</taxon>
        <taxon>Embryophyta</taxon>
        <taxon>Tracheophyta</taxon>
        <taxon>Spermatophyta</taxon>
        <taxon>Magnoliopsida</taxon>
        <taxon>eudicotyledons</taxon>
        <taxon>Gunneridae</taxon>
        <taxon>Pentapetalae</taxon>
        <taxon>asterids</taxon>
        <taxon>campanulids</taxon>
        <taxon>Asterales</taxon>
        <taxon>Asteraceae</taxon>
        <taxon>Carduoideae</taxon>
        <taxon>Cardueae</taxon>
        <taxon>Centaureinae</taxon>
        <taxon>Centaurea</taxon>
    </lineage>
</organism>
<sequence length="520" mass="56315">MAKLEAYIGSIDQGTTSTRFVIYDTHARPVGSHQVEFTQFCPQAGWVEHDPMEILESVRICVAKAIDKATAEGLNIDNGLRGIGITNQRETTVVWSKSTGLPLYNAIVWMDNRTSSICRELEKKLSGGRTHFVETCGLPISTYFSALKLLWLLENVEKVAQAVKKGDALFGTIDSWLIWNLTGGVNGGVHVTDVSNASRTMLMNLKTLDWDKPTLETLKVPSGILPKIVSNAEIVGLVGKGWPITGVPISGCLGDQHSAMLGQSCKEGLGKCTYGTGAFILLNTGKQVVKSNHGLLTTLAFKLGKNAPANYALEGSIAIAGAAVQWLRDSLGIISSASQIEELANKVDSTGGVYFVPAFNGLFAPWWRDDARGVCIGITRFTNKSHIARAVLESMCFQVKDVLDSMNNDAGEKEKKDSGKFVLRVDGGATVNNTLMQMQADILGTPVVRPADIETTALGAAFAAGLAVGIWKEDELFSNEERMKKDTKFTPVLSEELRKKKVASWIKAVQKSFDLADLSL</sequence>
<dbReference type="PROSITE" id="PS00933">
    <property type="entry name" value="FGGY_KINASES_1"/>
    <property type="match status" value="1"/>
</dbReference>
<dbReference type="InterPro" id="IPR042018">
    <property type="entry name" value="GK1-3_metazoan-type"/>
</dbReference>
<dbReference type="EMBL" id="JARYMX010000001">
    <property type="protein sequence ID" value="KAJ9567939.1"/>
    <property type="molecule type" value="Genomic_DNA"/>
</dbReference>
<dbReference type="FunFam" id="3.30.420.40:FF:000007">
    <property type="entry name" value="Glycerol kinase"/>
    <property type="match status" value="1"/>
</dbReference>
<dbReference type="InterPro" id="IPR000577">
    <property type="entry name" value="Carb_kinase_FGGY"/>
</dbReference>
<evidence type="ECO:0000256" key="7">
    <source>
        <dbReference type="ARBA" id="ARBA00022798"/>
    </source>
</evidence>
<dbReference type="Pfam" id="PF02782">
    <property type="entry name" value="FGGY_C"/>
    <property type="match status" value="1"/>
</dbReference>
<dbReference type="SUPFAM" id="SSF53067">
    <property type="entry name" value="Actin-like ATPase domain"/>
    <property type="match status" value="2"/>
</dbReference>
<feature type="domain" description="Carbohydrate kinase FGGY C-terminal" evidence="12">
    <location>
        <begin position="271"/>
        <end position="467"/>
    </location>
</feature>
<dbReference type="NCBIfam" id="NF000756">
    <property type="entry name" value="PRK00047.1"/>
    <property type="match status" value="1"/>
</dbReference>
<keyword evidence="4" id="KW-0808">Transferase</keyword>
<comment type="caution">
    <text evidence="13">The sequence shown here is derived from an EMBL/GenBank/DDBJ whole genome shotgun (WGS) entry which is preliminary data.</text>
</comment>
<dbReference type="PANTHER" id="PTHR10196:SF69">
    <property type="entry name" value="GLYCEROL KINASE"/>
    <property type="match status" value="1"/>
</dbReference>
<dbReference type="NCBIfam" id="TIGR01311">
    <property type="entry name" value="glycerol_kin"/>
    <property type="match status" value="1"/>
</dbReference>